<evidence type="ECO:0000256" key="3">
    <source>
        <dbReference type="ARBA" id="ARBA00022450"/>
    </source>
</evidence>
<keyword evidence="3" id="KW-0596">Phosphopantetheine</keyword>
<evidence type="ECO:0000256" key="7">
    <source>
        <dbReference type="ARBA" id="ARBA00022801"/>
    </source>
</evidence>
<evidence type="ECO:0000256" key="2">
    <source>
        <dbReference type="ARBA" id="ARBA00018769"/>
    </source>
</evidence>
<proteinExistence type="predicted"/>
<dbReference type="InterPro" id="IPR001227">
    <property type="entry name" value="Ac_transferase_dom_sf"/>
</dbReference>
<dbReference type="InterPro" id="IPR016035">
    <property type="entry name" value="Acyl_Trfase/lysoPLipase"/>
</dbReference>
<dbReference type="PROSITE" id="PS50007">
    <property type="entry name" value="PIPLC_X_DOMAIN"/>
    <property type="match status" value="1"/>
</dbReference>
<dbReference type="Pfam" id="PF00698">
    <property type="entry name" value="Acyl_transf_1"/>
    <property type="match status" value="1"/>
</dbReference>
<dbReference type="InterPro" id="IPR029063">
    <property type="entry name" value="SAM-dependent_MTases_sf"/>
</dbReference>
<dbReference type="CDD" id="cd00833">
    <property type="entry name" value="PKS"/>
    <property type="match status" value="1"/>
</dbReference>
<keyword evidence="5" id="KW-0597">Phosphoprotein</keyword>
<accession>A0AAN9TY15</accession>
<dbReference type="InterPro" id="IPR016036">
    <property type="entry name" value="Malonyl_transacylase_ACP-bd"/>
</dbReference>
<dbReference type="Gene3D" id="3.10.129.110">
    <property type="entry name" value="Polyketide synthase dehydratase"/>
    <property type="match status" value="1"/>
</dbReference>
<dbReference type="PROSITE" id="PS52004">
    <property type="entry name" value="KS3_2"/>
    <property type="match status" value="1"/>
</dbReference>
<dbReference type="InterPro" id="IPR050091">
    <property type="entry name" value="PKS_NRPS_Biosynth_Enz"/>
</dbReference>
<keyword evidence="6" id="KW-0808">Transferase</keyword>
<dbReference type="SUPFAM" id="SSF53901">
    <property type="entry name" value="Thiolase-like"/>
    <property type="match status" value="1"/>
</dbReference>
<dbReference type="InterPro" id="IPR032821">
    <property type="entry name" value="PKS_assoc"/>
</dbReference>
<keyword evidence="7" id="KW-0378">Hydrolase</keyword>
<dbReference type="EC" id="2.3.1.85" evidence="1"/>
<dbReference type="InterPro" id="IPR014043">
    <property type="entry name" value="Acyl_transferase_dom"/>
</dbReference>
<evidence type="ECO:0000256" key="12">
    <source>
        <dbReference type="ARBA" id="ARBA00023098"/>
    </source>
</evidence>
<evidence type="ECO:0000256" key="15">
    <source>
        <dbReference type="ARBA" id="ARBA00044883"/>
    </source>
</evidence>
<evidence type="ECO:0000256" key="6">
    <source>
        <dbReference type="ARBA" id="ARBA00022679"/>
    </source>
</evidence>
<name>A0AAN9TY15_9HEMI</name>
<comment type="catalytic activity">
    <reaction evidence="15">
        <text>acetyl-CoA + n malonyl-CoA + 2n NADPH + 2n H(+) = a long-chain fatty acid + (n+1) CoA + n CO2 + 2n NADP(+).</text>
        <dbReference type="EC" id="2.3.1.85"/>
    </reaction>
</comment>
<reference evidence="17 18" key="1">
    <citation type="submission" date="2024-03" db="EMBL/GenBank/DDBJ databases">
        <title>Adaptation during the transition from Ophiocordyceps entomopathogen to insect associate is accompanied by gene loss and intensified selection.</title>
        <authorList>
            <person name="Ward C.M."/>
            <person name="Onetto C.A."/>
            <person name="Borneman A.R."/>
        </authorList>
    </citation>
    <scope>NUCLEOTIDE SEQUENCE [LARGE SCALE GENOMIC DNA]</scope>
    <source>
        <strain evidence="17">AWRI1</strain>
        <tissue evidence="17">Single Adult Female</tissue>
    </source>
</reference>
<dbReference type="SMART" id="SM00829">
    <property type="entry name" value="PKS_ER"/>
    <property type="match status" value="1"/>
</dbReference>
<dbReference type="SMART" id="SM00825">
    <property type="entry name" value="PKS_KS"/>
    <property type="match status" value="1"/>
</dbReference>
<dbReference type="InterPro" id="IPR013968">
    <property type="entry name" value="PKS_KR"/>
</dbReference>
<dbReference type="InterPro" id="IPR020843">
    <property type="entry name" value="ER"/>
</dbReference>
<dbReference type="SUPFAM" id="SSF50129">
    <property type="entry name" value="GroES-like"/>
    <property type="match status" value="1"/>
</dbReference>
<evidence type="ECO:0000259" key="16">
    <source>
        <dbReference type="PROSITE" id="PS52004"/>
    </source>
</evidence>
<dbReference type="SUPFAM" id="SSF52151">
    <property type="entry name" value="FabD/lysophospholipase-like"/>
    <property type="match status" value="1"/>
</dbReference>
<keyword evidence="11" id="KW-0520">NAD</keyword>
<keyword evidence="18" id="KW-1185">Reference proteome</keyword>
<comment type="caution">
    <text evidence="17">The sequence shown here is derived from an EMBL/GenBank/DDBJ whole genome shotgun (WGS) entry which is preliminary data.</text>
</comment>
<evidence type="ECO:0000313" key="17">
    <source>
        <dbReference type="EMBL" id="KAK7592994.1"/>
    </source>
</evidence>
<keyword evidence="9" id="KW-0521">NADP</keyword>
<dbReference type="Pfam" id="PF08659">
    <property type="entry name" value="KR"/>
    <property type="match status" value="1"/>
</dbReference>
<dbReference type="InterPro" id="IPR042104">
    <property type="entry name" value="PKS_dehydratase_sf"/>
</dbReference>
<dbReference type="GO" id="GO:0016787">
    <property type="term" value="F:hydrolase activity"/>
    <property type="evidence" value="ECO:0007669"/>
    <property type="project" value="UniProtKB-KW"/>
</dbReference>
<evidence type="ECO:0000313" key="18">
    <source>
        <dbReference type="Proteomes" id="UP001367676"/>
    </source>
</evidence>
<dbReference type="InterPro" id="IPR014031">
    <property type="entry name" value="Ketoacyl_synth_C"/>
</dbReference>
<dbReference type="Gene3D" id="3.40.366.10">
    <property type="entry name" value="Malonyl-Coenzyme A Acyl Carrier Protein, domain 2"/>
    <property type="match status" value="1"/>
</dbReference>
<dbReference type="GO" id="GO:0004312">
    <property type="term" value="F:fatty acid synthase activity"/>
    <property type="evidence" value="ECO:0007669"/>
    <property type="project" value="UniProtKB-EC"/>
</dbReference>
<dbReference type="Pfam" id="PF00109">
    <property type="entry name" value="ketoacyl-synt"/>
    <property type="match status" value="1"/>
</dbReference>
<evidence type="ECO:0000256" key="11">
    <source>
        <dbReference type="ARBA" id="ARBA00023027"/>
    </source>
</evidence>
<feature type="domain" description="Ketosynthase family 3 (KS3)" evidence="16">
    <location>
        <begin position="11"/>
        <end position="416"/>
    </location>
</feature>
<keyword evidence="13" id="KW-0275">Fatty acid biosynthesis</keyword>
<gene>
    <name evidence="17" type="ORF">V9T40_007746</name>
</gene>
<dbReference type="SUPFAM" id="SSF51735">
    <property type="entry name" value="NAD(P)-binding Rossmann-fold domains"/>
    <property type="match status" value="2"/>
</dbReference>
<dbReference type="Pfam" id="PF16197">
    <property type="entry name" value="KAsynt_C_assoc"/>
    <property type="match status" value="1"/>
</dbReference>
<dbReference type="InterPro" id="IPR049391">
    <property type="entry name" value="FAS_pseudo-KR"/>
</dbReference>
<dbReference type="InterPro" id="IPR014030">
    <property type="entry name" value="Ketoacyl_synth_N"/>
</dbReference>
<keyword evidence="8" id="KW-0276">Fatty acid metabolism</keyword>
<evidence type="ECO:0000256" key="1">
    <source>
        <dbReference type="ARBA" id="ARBA00012873"/>
    </source>
</evidence>
<sequence length="2058" mass="229706">MTIRTKWTIIDDEIVISGMSGRFPECENVSEFNEKLLSGVDMVKDNDSRWPKGYLGTYAKMGFVKDLRNFDATFFGAHPKLAERTDPIVRTLLETSVEAVIDAGICPTSIRGSETGVVVAVSSNEAADWWSADPDRVNGYEFLGCTRTMYSNRISFALDLQGPSYTMDSQSSSGLLGVQQAYYMLKTGMVDAVIVAGVNLVLNPHFNIMFQKLNMLTEDGKCKIFDADANGYARSEAGVAIMMQRKKDAKRVYATVAATESNCDGFKEFGCNSISLDSQISLYKETYGKFNLNPQDVTFVEAHGYATREGDKTELNGIAQMFCQGRDGPLLVGSVKSNTGHSEPVGGLVSVVKILLAMENGILPPNLHFKNPNPEIPSLKDGRVKVVDKLTIWDGKYAAINSFGIGGTNSHLVLRRNEKEKKADKKTDIPRLMVTSGRTESAVKYLLKKVEDLRNDNEFCALLYNVFSQHIQHFNYRAFCVYDEEPVIETSTYTPSQEGARPICFVFSGMGSQWPGMCKGLLKIESFKKNIDACARVLKTVDFDLYELLNCEDKNVYNNVLNSFVGITCIQICLVNILFDLGIKPDFIVGHSIGELACAYADETLTLEQTVLATYWRGKSLLMTEIPSGAMAAIGLSQNEVAKLIPNDITVACHNSNDSVTISGPPNSINKFVKKLQDDGIFAREVNSSGFAFHSQYIAKAGPIFESKLANVIKNPKPRTKRWISTSVPESLWDTPAAQYSSVAYHLNNLLSPVYFNKALSHVPENAVVIEIAPHALLQSILKGCMSSNCVHVGLVRRNQASVTDFLTNIGRLFNAGLHPKIENLYPAVSYPVSRKTPMIQSLLEWDHSIKWFLISFMTKPACVHGEAEFVVDITIDKFKFLKNCIIDDEPTFPVAGYLSLIWEAVAKFQLTFPNNVPIVIENLQVLQKCKLSREKPLKFNVNILEGTGECEIKENDTIVARAFVRRPENIAEEFSSPRKITSSTNDYLPLKPADIYLDLYQKGYIYEAEFRGIKFTNNSAEQGKIRWNNNWTTFLESMLQLHLVRLERQQYYAINHIQKVIIDPIEQENSASKCNENAGIPVEVFSDTNVIKSGGVEFQGIKSTLISLRKKDPEPTIQYYTFIPDVSEKLLSEDRALNVCVQLVCENSDPAKTLEIAEAVVSSSHQYLTPKIKNALDTEPFVQETITICSKDPIPVQVQGPTIHTSTTDFSKETSSKPYKLVITSGVLTNPATLKNILASLTNDGFLLSIEAAKNVPSKEKLDELNCKVITKFVVERGVCILIKKITAWKTPMVVIIKPDNLAWIDGVKMALRKHKIDKRNTMLIFHGNDPTGIIGLLKSIRREPYGTGLRCLFTDDSIHPYKIVDLFYIDYFRKSLVFNVYKNGEWGSYRHLPLEEETLVECEHAFIGPTEIGNFASLSYIESRIPQLKLDSYPNHEVCHVYYSSIYAHDIRSALGHLPYDDYTNVTKQGSVLGHEYSGRDSKGRRVFGMVGGGALATTVLADRMVMWDVPDHWSLEQASTIPRVYSVAYYALVIRGNIQKGESVYINAGIMGLCVACLNVALGAGARVFIGFNNQAEKKYLQDTFPELPEISFVNLEESSFEYQLLSATDGQGVDLIFDTLNSHKRSLFIDSLANNGRLIEFEKSSTFNESLGYSALEKNITFHKVSHNTLWVSDAGIESRKQIHKLVEEGVRNGVVKPIVTNIFSDTQVEEAFRVAQSGKFVGKIVIKFRDEEPQKCVIPKTKLVRAKPSAFMNSDQSFIVTTGLSEYGIQVIDWLISRGATKIVALSQYKPVTGYQCLAVRRWRNKNVNVHLSNVDASTPEGAENLIHTAKALGPVGGIFIIGHVALECPFDKCTPAHFELLWKAKVETARNLDIASRKLCTSLKYFVGFSGVDSSFGQYGKSMFGYSCSAMEMVYEKRRAEDYPAVVIQNGELDKFDTRSISEGFTPLKPSSILKMMPELLNQPHTVVSVYKKRSDLAAINATEETKELMGNIADILGVQSVQKVYSLTFEEIGVDPLVIEKIRDQLELYKFEVSAEQVRKLSFEKIVAQKC</sequence>
<dbReference type="SMART" id="SM00827">
    <property type="entry name" value="PKS_AT"/>
    <property type="match status" value="1"/>
</dbReference>
<dbReference type="Pfam" id="PF21149">
    <property type="entry name" value="FAS_pseudo-KR"/>
    <property type="match status" value="1"/>
</dbReference>
<evidence type="ECO:0000256" key="9">
    <source>
        <dbReference type="ARBA" id="ARBA00022857"/>
    </source>
</evidence>
<dbReference type="Proteomes" id="UP001367676">
    <property type="component" value="Unassembled WGS sequence"/>
</dbReference>
<dbReference type="EMBL" id="JBBCAQ010000020">
    <property type="protein sequence ID" value="KAK7592994.1"/>
    <property type="molecule type" value="Genomic_DNA"/>
</dbReference>
<evidence type="ECO:0000256" key="5">
    <source>
        <dbReference type="ARBA" id="ARBA00022553"/>
    </source>
</evidence>
<dbReference type="Gene3D" id="3.40.47.10">
    <property type="match status" value="1"/>
</dbReference>
<protein>
    <recommendedName>
        <fullName evidence="2">Fatty acid synthase</fullName>
        <ecNumber evidence="1">2.3.1.85</ecNumber>
    </recommendedName>
</protein>
<dbReference type="InterPro" id="IPR036291">
    <property type="entry name" value="NAD(P)-bd_dom_sf"/>
</dbReference>
<evidence type="ECO:0000256" key="8">
    <source>
        <dbReference type="ARBA" id="ARBA00022832"/>
    </source>
</evidence>
<evidence type="ECO:0000256" key="13">
    <source>
        <dbReference type="ARBA" id="ARBA00023160"/>
    </source>
</evidence>
<dbReference type="InterPro" id="IPR016039">
    <property type="entry name" value="Thiolase-like"/>
</dbReference>
<dbReference type="Gene3D" id="3.30.70.3290">
    <property type="match status" value="1"/>
</dbReference>
<organism evidence="17 18">
    <name type="scientific">Parthenolecanium corni</name>
    <dbReference type="NCBI Taxonomy" id="536013"/>
    <lineage>
        <taxon>Eukaryota</taxon>
        <taxon>Metazoa</taxon>
        <taxon>Ecdysozoa</taxon>
        <taxon>Arthropoda</taxon>
        <taxon>Hexapoda</taxon>
        <taxon>Insecta</taxon>
        <taxon>Pterygota</taxon>
        <taxon>Neoptera</taxon>
        <taxon>Paraneoptera</taxon>
        <taxon>Hemiptera</taxon>
        <taxon>Sternorrhyncha</taxon>
        <taxon>Coccoidea</taxon>
        <taxon>Coccidae</taxon>
        <taxon>Parthenolecanium</taxon>
    </lineage>
</organism>
<dbReference type="Pfam" id="PF13602">
    <property type="entry name" value="ADH_zinc_N_2"/>
    <property type="match status" value="1"/>
</dbReference>
<dbReference type="Gene3D" id="3.90.180.10">
    <property type="entry name" value="Medium-chain alcohol dehydrogenases, catalytic domain"/>
    <property type="match status" value="1"/>
</dbReference>
<evidence type="ECO:0000256" key="4">
    <source>
        <dbReference type="ARBA" id="ARBA00022516"/>
    </source>
</evidence>
<dbReference type="SMART" id="SM00822">
    <property type="entry name" value="PKS_KR"/>
    <property type="match status" value="1"/>
</dbReference>
<keyword evidence="12" id="KW-0443">Lipid metabolism</keyword>
<dbReference type="InterPro" id="IPR011032">
    <property type="entry name" value="GroES-like_sf"/>
</dbReference>
<evidence type="ECO:0000256" key="10">
    <source>
        <dbReference type="ARBA" id="ARBA00023002"/>
    </source>
</evidence>
<dbReference type="GO" id="GO:0016491">
    <property type="term" value="F:oxidoreductase activity"/>
    <property type="evidence" value="ECO:0007669"/>
    <property type="project" value="UniProtKB-KW"/>
</dbReference>
<dbReference type="Gene3D" id="3.40.50.720">
    <property type="entry name" value="NAD(P)-binding Rossmann-like Domain"/>
    <property type="match status" value="1"/>
</dbReference>
<dbReference type="PANTHER" id="PTHR43775">
    <property type="entry name" value="FATTY ACID SYNTHASE"/>
    <property type="match status" value="1"/>
</dbReference>
<keyword evidence="4" id="KW-0444">Lipid biosynthesis</keyword>
<dbReference type="SUPFAM" id="SSF55048">
    <property type="entry name" value="Probable ACP-binding domain of malonyl-CoA ACP transacylase"/>
    <property type="match status" value="1"/>
</dbReference>
<dbReference type="Pfam" id="PF02801">
    <property type="entry name" value="Ketoacyl-synt_C"/>
    <property type="match status" value="1"/>
</dbReference>
<dbReference type="Gene3D" id="3.40.50.150">
    <property type="entry name" value="Vaccinia Virus protein VP39"/>
    <property type="match status" value="1"/>
</dbReference>
<dbReference type="InterPro" id="IPR057326">
    <property type="entry name" value="KR_dom"/>
</dbReference>
<keyword evidence="14" id="KW-0511">Multifunctional enzyme</keyword>
<dbReference type="GO" id="GO:0006633">
    <property type="term" value="P:fatty acid biosynthetic process"/>
    <property type="evidence" value="ECO:0007669"/>
    <property type="project" value="UniProtKB-KW"/>
</dbReference>
<dbReference type="CDD" id="cd05195">
    <property type="entry name" value="enoyl_red"/>
    <property type="match status" value="1"/>
</dbReference>
<keyword evidence="10" id="KW-0560">Oxidoreductase</keyword>
<evidence type="ECO:0000256" key="14">
    <source>
        <dbReference type="ARBA" id="ARBA00023268"/>
    </source>
</evidence>
<dbReference type="PANTHER" id="PTHR43775:SF7">
    <property type="entry name" value="FATTY ACID SYNTHASE"/>
    <property type="match status" value="1"/>
</dbReference>
<dbReference type="InterPro" id="IPR020841">
    <property type="entry name" value="PKS_Beta-ketoAc_synthase_dom"/>
</dbReference>